<dbReference type="InterPro" id="IPR001647">
    <property type="entry name" value="HTH_TetR"/>
</dbReference>
<dbReference type="Gene3D" id="1.10.357.10">
    <property type="entry name" value="Tetracycline Repressor, domain 2"/>
    <property type="match status" value="1"/>
</dbReference>
<evidence type="ECO:0000259" key="2">
    <source>
        <dbReference type="PROSITE" id="PS50977"/>
    </source>
</evidence>
<dbReference type="PANTHER" id="PTHR43479">
    <property type="entry name" value="ACREF/ENVCD OPERON REPRESSOR-RELATED"/>
    <property type="match status" value="1"/>
</dbReference>
<evidence type="ECO:0000313" key="3">
    <source>
        <dbReference type="EMBL" id="SVE34576.1"/>
    </source>
</evidence>
<dbReference type="PROSITE" id="PS50977">
    <property type="entry name" value="HTH_TETR_2"/>
    <property type="match status" value="1"/>
</dbReference>
<proteinExistence type="predicted"/>
<organism evidence="3">
    <name type="scientific">marine metagenome</name>
    <dbReference type="NCBI Taxonomy" id="408172"/>
    <lineage>
        <taxon>unclassified sequences</taxon>
        <taxon>metagenomes</taxon>
        <taxon>ecological metagenomes</taxon>
    </lineage>
</organism>
<dbReference type="AlphaFoldDB" id="A0A383CQC8"/>
<accession>A0A383CQC8</accession>
<feature type="domain" description="HTH tetR-type" evidence="2">
    <location>
        <begin position="17"/>
        <end position="77"/>
    </location>
</feature>
<dbReference type="EMBL" id="UINC01210906">
    <property type="protein sequence ID" value="SVE34576.1"/>
    <property type="molecule type" value="Genomic_DNA"/>
</dbReference>
<evidence type="ECO:0000256" key="1">
    <source>
        <dbReference type="ARBA" id="ARBA00023125"/>
    </source>
</evidence>
<dbReference type="SUPFAM" id="SSF46689">
    <property type="entry name" value="Homeodomain-like"/>
    <property type="match status" value="1"/>
</dbReference>
<dbReference type="InterPro" id="IPR009057">
    <property type="entry name" value="Homeodomain-like_sf"/>
</dbReference>
<reference evidence="3" key="1">
    <citation type="submission" date="2018-05" db="EMBL/GenBank/DDBJ databases">
        <authorList>
            <person name="Lanie J.A."/>
            <person name="Ng W.-L."/>
            <person name="Kazmierczak K.M."/>
            <person name="Andrzejewski T.M."/>
            <person name="Davidsen T.M."/>
            <person name="Wayne K.J."/>
            <person name="Tettelin H."/>
            <person name="Glass J.I."/>
            <person name="Rusch D."/>
            <person name="Podicherti R."/>
            <person name="Tsui H.-C.T."/>
            <person name="Winkler M.E."/>
        </authorList>
    </citation>
    <scope>NUCLEOTIDE SEQUENCE</scope>
</reference>
<dbReference type="Pfam" id="PF00440">
    <property type="entry name" value="TetR_N"/>
    <property type="match status" value="1"/>
</dbReference>
<keyword evidence="1" id="KW-0238">DNA-binding</keyword>
<gene>
    <name evidence="3" type="ORF">METZ01_LOCUS487430</name>
</gene>
<dbReference type="InterPro" id="IPR050624">
    <property type="entry name" value="HTH-type_Tx_Regulator"/>
</dbReference>
<protein>
    <recommendedName>
        <fullName evidence="2">HTH tetR-type domain-containing protein</fullName>
    </recommendedName>
</protein>
<name>A0A383CQC8_9ZZZZ</name>
<sequence>MSIDNLVPNRPKQKRSIERFEKILNTVEEMLIKDGLHALTIQEIARKAKMKRPSLYKLFPSTASIFYALSERHTEKFNSLYINNTESASLLTATWYFNVFIDLISIYLNQNKASAILFFYLGSLPVLKSTDQQNKRFLASVILQTLSSKKIDIAAEKVYIASQLCLATLSVGFGEENHISPRYVAEAKKAVLAYLTSA</sequence>
<dbReference type="PANTHER" id="PTHR43479:SF11">
    <property type="entry name" value="ACREF_ENVCD OPERON REPRESSOR-RELATED"/>
    <property type="match status" value="1"/>
</dbReference>
<dbReference type="GO" id="GO:0003677">
    <property type="term" value="F:DNA binding"/>
    <property type="evidence" value="ECO:0007669"/>
    <property type="project" value="UniProtKB-KW"/>
</dbReference>